<evidence type="ECO:0000313" key="1">
    <source>
        <dbReference type="EMBL" id="ATN93681.1"/>
    </source>
</evidence>
<dbReference type="Proteomes" id="UP000228985">
    <property type="component" value="Segment"/>
</dbReference>
<proteinExistence type="predicted"/>
<reference evidence="1 2" key="1">
    <citation type="submission" date="2017-09" db="EMBL/GenBank/DDBJ databases">
        <authorList>
            <person name="Ehlers B."/>
            <person name="Leendertz F.H."/>
        </authorList>
    </citation>
    <scope>NUCLEOTIDE SEQUENCE [LARGE SCALE GENOMIC DNA]</scope>
</reference>
<dbReference type="EMBL" id="MF975637">
    <property type="protein sequence ID" value="ATN93681.1"/>
    <property type="molecule type" value="Genomic_DNA"/>
</dbReference>
<accession>A0A2D1GP22</accession>
<evidence type="ECO:0000313" key="2">
    <source>
        <dbReference type="Proteomes" id="UP000228985"/>
    </source>
</evidence>
<name>A0A2D1GP22_9CAUD</name>
<protein>
    <submittedName>
        <fullName evidence="1">Uncharacterized protein</fullName>
    </submittedName>
</protein>
<sequence length="67" mass="7530">MKITPWNLFKLGLAVAAGVEIGRVLPHSAAQVLHMVMKGDIKREYHRRMKAAEARGETVNLADFTRK</sequence>
<keyword evidence="2" id="KW-1185">Reference proteome</keyword>
<gene>
    <name evidence="1" type="ORF">SEA_SCAP1_32</name>
</gene>
<organism evidence="1 2">
    <name type="scientific">Streptomyces phage Scap1</name>
    <dbReference type="NCBI Taxonomy" id="2041354"/>
    <lineage>
        <taxon>Viruses</taxon>
        <taxon>Duplodnaviria</taxon>
        <taxon>Heunggongvirae</taxon>
        <taxon>Uroviricota</taxon>
        <taxon>Caudoviricetes</taxon>
        <taxon>Scapunavirus</taxon>
        <taxon>Scapunavirus scap1</taxon>
    </lineage>
</organism>